<evidence type="ECO:0000313" key="2">
    <source>
        <dbReference type="EMBL" id="GAA4011017.1"/>
    </source>
</evidence>
<organism evidence="2 3">
    <name type="scientific">Sphingomonas humi</name>
    <dbReference type="NCBI Taxonomy" id="335630"/>
    <lineage>
        <taxon>Bacteria</taxon>
        <taxon>Pseudomonadati</taxon>
        <taxon>Pseudomonadota</taxon>
        <taxon>Alphaproteobacteria</taxon>
        <taxon>Sphingomonadales</taxon>
        <taxon>Sphingomonadaceae</taxon>
        <taxon>Sphingomonas</taxon>
    </lineage>
</organism>
<keyword evidence="3" id="KW-1185">Reference proteome</keyword>
<protein>
    <recommendedName>
        <fullName evidence="4">DUF4398 domain-containing protein</fullName>
    </recommendedName>
</protein>
<comment type="caution">
    <text evidence="2">The sequence shown here is derived from an EMBL/GenBank/DDBJ whole genome shotgun (WGS) entry which is preliminary data.</text>
</comment>
<reference evidence="3" key="1">
    <citation type="journal article" date="2019" name="Int. J. Syst. Evol. Microbiol.">
        <title>The Global Catalogue of Microorganisms (GCM) 10K type strain sequencing project: providing services to taxonomists for standard genome sequencing and annotation.</title>
        <authorList>
            <consortium name="The Broad Institute Genomics Platform"/>
            <consortium name="The Broad Institute Genome Sequencing Center for Infectious Disease"/>
            <person name="Wu L."/>
            <person name="Ma J."/>
        </authorList>
    </citation>
    <scope>NUCLEOTIDE SEQUENCE [LARGE SCALE GENOMIC DNA]</scope>
    <source>
        <strain evidence="3">JCM 16603</strain>
    </source>
</reference>
<name>A0ABP7SFC6_9SPHN</name>
<sequence length="173" mass="17594">MRAPSSAPVLLLMPLLLATGLAACAPIKDAPSLARRPAEAIDPRLPIVDGSAALPSDPALAAALRQVAAPAFAQAPAVDSAISRAETLAASAGANGSESWIAAQQSLSAAVAAQEPVTRAIGAFDAAVADRIASGTRLVPQDLASVRAIAAQLDELDRRQRQRLAAIQARLAR</sequence>
<feature type="chain" id="PRO_5045117097" description="DUF4398 domain-containing protein" evidence="1">
    <location>
        <begin position="26"/>
        <end position="173"/>
    </location>
</feature>
<evidence type="ECO:0000313" key="3">
    <source>
        <dbReference type="Proteomes" id="UP001501310"/>
    </source>
</evidence>
<feature type="signal peptide" evidence="1">
    <location>
        <begin position="1"/>
        <end position="25"/>
    </location>
</feature>
<proteinExistence type="predicted"/>
<keyword evidence="1" id="KW-0732">Signal</keyword>
<dbReference type="Proteomes" id="UP001501310">
    <property type="component" value="Unassembled WGS sequence"/>
</dbReference>
<dbReference type="PROSITE" id="PS51257">
    <property type="entry name" value="PROKAR_LIPOPROTEIN"/>
    <property type="match status" value="1"/>
</dbReference>
<gene>
    <name evidence="2" type="ORF">GCM10022211_27080</name>
</gene>
<evidence type="ECO:0000256" key="1">
    <source>
        <dbReference type="SAM" id="SignalP"/>
    </source>
</evidence>
<accession>A0ABP7SFC6</accession>
<dbReference type="EMBL" id="BAAAZD010000002">
    <property type="protein sequence ID" value="GAA4011017.1"/>
    <property type="molecule type" value="Genomic_DNA"/>
</dbReference>
<dbReference type="RefSeq" id="WP_344711310.1">
    <property type="nucleotide sequence ID" value="NZ_BAAAZD010000002.1"/>
</dbReference>
<evidence type="ECO:0008006" key="4">
    <source>
        <dbReference type="Google" id="ProtNLM"/>
    </source>
</evidence>